<evidence type="ECO:0000313" key="2">
    <source>
        <dbReference type="EMBL" id="TQE42855.1"/>
    </source>
</evidence>
<dbReference type="Gene3D" id="3.40.50.10860">
    <property type="entry name" value="Leucine Dehydrogenase, chain A, domain 1"/>
    <property type="match status" value="1"/>
</dbReference>
<evidence type="ECO:0000313" key="3">
    <source>
        <dbReference type="Proteomes" id="UP000318080"/>
    </source>
</evidence>
<dbReference type="Gene3D" id="3.40.50.720">
    <property type="entry name" value="NAD(P)-binding Rossmann-like Domain"/>
    <property type="match status" value="1"/>
</dbReference>
<evidence type="ECO:0000259" key="1">
    <source>
        <dbReference type="Pfam" id="PF08501"/>
    </source>
</evidence>
<dbReference type="InterPro" id="IPR013708">
    <property type="entry name" value="Shikimate_DH-bd_N"/>
</dbReference>
<accession>A0A540R540</accession>
<reference evidence="2 3" key="1">
    <citation type="submission" date="2019-06" db="EMBL/GenBank/DDBJ databases">
        <title>Draft genome of C. phoceense Strain 272.</title>
        <authorList>
            <person name="Pacheco L.G.C."/>
            <person name="Barberis C.M."/>
            <person name="Almuzara M.N."/>
            <person name="Traglia G.M."/>
            <person name="Santos C.S."/>
            <person name="Rocha D.J.P.G."/>
            <person name="Aguiar E.R.G.R."/>
            <person name="Vay C.A."/>
        </authorList>
    </citation>
    <scope>NUCLEOTIDE SEQUENCE [LARGE SCALE GENOMIC DNA]</scope>
    <source>
        <strain evidence="2 3">272</strain>
    </source>
</reference>
<dbReference type="GO" id="GO:0050661">
    <property type="term" value="F:NADP binding"/>
    <property type="evidence" value="ECO:0007669"/>
    <property type="project" value="TreeGrafter"/>
</dbReference>
<dbReference type="Pfam" id="PF08501">
    <property type="entry name" value="Shikimate_dh_N"/>
    <property type="match status" value="1"/>
</dbReference>
<organism evidence="2 3">
    <name type="scientific">Corynebacterium phoceense</name>
    <dbReference type="NCBI Taxonomy" id="1686286"/>
    <lineage>
        <taxon>Bacteria</taxon>
        <taxon>Bacillati</taxon>
        <taxon>Actinomycetota</taxon>
        <taxon>Actinomycetes</taxon>
        <taxon>Mycobacteriales</taxon>
        <taxon>Corynebacteriaceae</taxon>
        <taxon>Corynebacterium</taxon>
    </lineage>
</organism>
<dbReference type="InterPro" id="IPR022893">
    <property type="entry name" value="Shikimate_DH_fam"/>
</dbReference>
<dbReference type="GO" id="GO:0009423">
    <property type="term" value="P:chorismate biosynthetic process"/>
    <property type="evidence" value="ECO:0007669"/>
    <property type="project" value="TreeGrafter"/>
</dbReference>
<feature type="domain" description="Shikimate dehydrogenase substrate binding N-terminal" evidence="1">
    <location>
        <begin position="43"/>
        <end position="110"/>
    </location>
</feature>
<dbReference type="STRING" id="1686286.GCA_900092335_00670"/>
<gene>
    <name evidence="2" type="ORF">EJK80_10055</name>
</gene>
<dbReference type="PANTHER" id="PTHR21089">
    <property type="entry name" value="SHIKIMATE DEHYDROGENASE"/>
    <property type="match status" value="1"/>
</dbReference>
<name>A0A540R540_9CORY</name>
<dbReference type="RefSeq" id="WP_082723176.1">
    <property type="nucleotide sequence ID" value="NZ_LT596207.1"/>
</dbReference>
<dbReference type="GeneID" id="79851993"/>
<dbReference type="Proteomes" id="UP000318080">
    <property type="component" value="Unassembled WGS sequence"/>
</dbReference>
<dbReference type="CDD" id="cd01065">
    <property type="entry name" value="NAD_bind_Shikimate_DH"/>
    <property type="match status" value="1"/>
</dbReference>
<dbReference type="InterPro" id="IPR036291">
    <property type="entry name" value="NAD(P)-bd_dom_sf"/>
</dbReference>
<dbReference type="InterPro" id="IPR046346">
    <property type="entry name" value="Aminoacid_DH-like_N_sf"/>
</dbReference>
<dbReference type="NCBIfam" id="NF009202">
    <property type="entry name" value="PRK12550.1"/>
    <property type="match status" value="1"/>
</dbReference>
<dbReference type="SUPFAM" id="SSF53223">
    <property type="entry name" value="Aminoacid dehydrogenase-like, N-terminal domain"/>
    <property type="match status" value="1"/>
</dbReference>
<proteinExistence type="predicted"/>
<dbReference type="GO" id="GO:0019632">
    <property type="term" value="P:shikimate metabolic process"/>
    <property type="evidence" value="ECO:0007669"/>
    <property type="project" value="TreeGrafter"/>
</dbReference>
<sequence length="290" mass="30853">MTEIPAVASLNTDSPRLVAGGITKDTQLCLSLSGRPGNTGTRFHNYLYDALELNYVYKAFTTDDIQQAIAGVRGLQIRGAAISMPWKEDVIALVDEMDPSAEVIESVNTIVNTDGHLKAYNTDYLAIVSLLRSNQLDPALETVVLGSGGMAKATVAALRDEGFTHVTVVARNTTTGPALADKYGFGYAPQLGSLTPQLIINCTPIGMEGGPEAADLPVPDAAVQAAEVVFDVVPRPTITPLLARAQELEKIIITGAEVMSLQALEQFVLYTGIRPEPELVARATAFSRAV</sequence>
<dbReference type="PANTHER" id="PTHR21089:SF9">
    <property type="entry name" value="SHIKIMATE DEHYDROGENASE-LIKE PROTEIN HI_0607"/>
    <property type="match status" value="1"/>
</dbReference>
<comment type="caution">
    <text evidence="2">The sequence shown here is derived from an EMBL/GenBank/DDBJ whole genome shotgun (WGS) entry which is preliminary data.</text>
</comment>
<dbReference type="EMBL" id="VHIR01000016">
    <property type="protein sequence ID" value="TQE42855.1"/>
    <property type="molecule type" value="Genomic_DNA"/>
</dbReference>
<dbReference type="GO" id="GO:0004764">
    <property type="term" value="F:shikimate 3-dehydrogenase (NADP+) activity"/>
    <property type="evidence" value="ECO:0007669"/>
    <property type="project" value="InterPro"/>
</dbReference>
<keyword evidence="3" id="KW-1185">Reference proteome</keyword>
<dbReference type="SUPFAM" id="SSF51735">
    <property type="entry name" value="NAD(P)-binding Rossmann-fold domains"/>
    <property type="match status" value="1"/>
</dbReference>
<protein>
    <submittedName>
        <fullName evidence="2">Shikimate 5-dehydrogenase</fullName>
    </submittedName>
</protein>
<dbReference type="AlphaFoldDB" id="A0A540R540"/>
<dbReference type="GO" id="GO:0005829">
    <property type="term" value="C:cytosol"/>
    <property type="evidence" value="ECO:0007669"/>
    <property type="project" value="TreeGrafter"/>
</dbReference>